<dbReference type="InterPro" id="IPR000719">
    <property type="entry name" value="Prot_kinase_dom"/>
</dbReference>
<dbReference type="Proteomes" id="UP000799779">
    <property type="component" value="Unassembled WGS sequence"/>
</dbReference>
<name>A0A6A5WHI8_9PLEO</name>
<organism evidence="3 4">
    <name type="scientific">Amniculicola lignicola CBS 123094</name>
    <dbReference type="NCBI Taxonomy" id="1392246"/>
    <lineage>
        <taxon>Eukaryota</taxon>
        <taxon>Fungi</taxon>
        <taxon>Dikarya</taxon>
        <taxon>Ascomycota</taxon>
        <taxon>Pezizomycotina</taxon>
        <taxon>Dothideomycetes</taxon>
        <taxon>Pleosporomycetidae</taxon>
        <taxon>Pleosporales</taxon>
        <taxon>Amniculicolaceae</taxon>
        <taxon>Amniculicola</taxon>
    </lineage>
</organism>
<feature type="compositionally biased region" description="Polar residues" evidence="1">
    <location>
        <begin position="362"/>
        <end position="371"/>
    </location>
</feature>
<reference evidence="3" key="1">
    <citation type="journal article" date="2020" name="Stud. Mycol.">
        <title>101 Dothideomycetes genomes: a test case for predicting lifestyles and emergence of pathogens.</title>
        <authorList>
            <person name="Haridas S."/>
            <person name="Albert R."/>
            <person name="Binder M."/>
            <person name="Bloem J."/>
            <person name="Labutti K."/>
            <person name="Salamov A."/>
            <person name="Andreopoulos B."/>
            <person name="Baker S."/>
            <person name="Barry K."/>
            <person name="Bills G."/>
            <person name="Bluhm B."/>
            <person name="Cannon C."/>
            <person name="Castanera R."/>
            <person name="Culley D."/>
            <person name="Daum C."/>
            <person name="Ezra D."/>
            <person name="Gonzalez J."/>
            <person name="Henrissat B."/>
            <person name="Kuo A."/>
            <person name="Liang C."/>
            <person name="Lipzen A."/>
            <person name="Lutzoni F."/>
            <person name="Magnuson J."/>
            <person name="Mondo S."/>
            <person name="Nolan M."/>
            <person name="Ohm R."/>
            <person name="Pangilinan J."/>
            <person name="Park H.-J."/>
            <person name="Ramirez L."/>
            <person name="Alfaro M."/>
            <person name="Sun H."/>
            <person name="Tritt A."/>
            <person name="Yoshinaga Y."/>
            <person name="Zwiers L.-H."/>
            <person name="Turgeon B."/>
            <person name="Goodwin S."/>
            <person name="Spatafora J."/>
            <person name="Crous P."/>
            <person name="Grigoriev I."/>
        </authorList>
    </citation>
    <scope>NUCLEOTIDE SEQUENCE</scope>
    <source>
        <strain evidence="3">CBS 123094</strain>
    </source>
</reference>
<feature type="region of interest" description="Disordered" evidence="1">
    <location>
        <begin position="351"/>
        <end position="371"/>
    </location>
</feature>
<sequence>MTGLSRSQIIQSEPIGDGLDAFHQFSKLNYKDLSASRVLDLSSQGLKDFAVHLIIALQALPVARLLPSIASRGTLRSDLLRLELSTESDEFDLERIIPFLRALRSTSSFANSTKHRKYVDNVLKEELGPIYVGVPGFFEAFFGEIASLELAAQAVFKRCKEGDNLLYQEEGGWQDWPQGAREQDILSWFAELTGQFLDYTEDFVDNPDASIDSKWRYAREVLAAQDSHRFVLSFTLWGITSTRFNINQEGLRFVSAVLGERYIEIKRHGKKERLIINKVMKRAPCIAGRATTYWKAHREDDDSQMPLVIKDSWQYPERKEEGELLRKATDKGMTVRVCNQDNEIRRNWSSSCTDAPLPPSKRTYSSSPTKGRTSTVLLNRIHRRVIVCDYGKAIYKANSRTSLLAALEGCIEGYESLHTRAGLLQCDISPNNLMMNEEDDNPSWRAFLIDLDLAIKEQREKFSGARGKTGTRAFMAIGVLLDDKNHSFMHDLESFFWVLFWICVHYDGPGKAIGATEFECWNYESDQKLAESKLGLVSIERQFLNRITKAFTPYYQPLIPHVNRLRRVVFPMNNPWENEDRTLYFRMKEILRKAQKDLEDLGKSQQKDR</sequence>
<keyword evidence="4" id="KW-1185">Reference proteome</keyword>
<evidence type="ECO:0000256" key="1">
    <source>
        <dbReference type="SAM" id="MobiDB-lite"/>
    </source>
</evidence>
<dbReference type="InterPro" id="IPR040976">
    <property type="entry name" value="Pkinase_fungal"/>
</dbReference>
<dbReference type="PANTHER" id="PTHR38248:SF2">
    <property type="entry name" value="FUNK1 11"/>
    <property type="match status" value="1"/>
</dbReference>
<dbReference type="InterPro" id="IPR011009">
    <property type="entry name" value="Kinase-like_dom_sf"/>
</dbReference>
<dbReference type="EMBL" id="ML977584">
    <property type="protein sequence ID" value="KAF2001283.1"/>
    <property type="molecule type" value="Genomic_DNA"/>
</dbReference>
<dbReference type="PROSITE" id="PS50011">
    <property type="entry name" value="PROTEIN_KINASE_DOM"/>
    <property type="match status" value="1"/>
</dbReference>
<dbReference type="GO" id="GO:0005524">
    <property type="term" value="F:ATP binding"/>
    <property type="evidence" value="ECO:0007669"/>
    <property type="project" value="InterPro"/>
</dbReference>
<proteinExistence type="predicted"/>
<dbReference type="AlphaFoldDB" id="A0A6A5WHI8"/>
<evidence type="ECO:0000313" key="3">
    <source>
        <dbReference type="EMBL" id="KAF2001283.1"/>
    </source>
</evidence>
<protein>
    <recommendedName>
        <fullName evidence="2">Protein kinase domain-containing protein</fullName>
    </recommendedName>
</protein>
<accession>A0A6A5WHI8</accession>
<dbReference type="PANTHER" id="PTHR38248">
    <property type="entry name" value="FUNK1 6"/>
    <property type="match status" value="1"/>
</dbReference>
<dbReference type="SUPFAM" id="SSF56112">
    <property type="entry name" value="Protein kinase-like (PK-like)"/>
    <property type="match status" value="1"/>
</dbReference>
<dbReference type="Pfam" id="PF17667">
    <property type="entry name" value="Pkinase_fungal"/>
    <property type="match status" value="1"/>
</dbReference>
<dbReference type="OrthoDB" id="5584477at2759"/>
<evidence type="ECO:0000313" key="4">
    <source>
        <dbReference type="Proteomes" id="UP000799779"/>
    </source>
</evidence>
<gene>
    <name evidence="3" type="ORF">P154DRAFT_596918</name>
</gene>
<dbReference type="Gene3D" id="1.10.510.10">
    <property type="entry name" value="Transferase(Phosphotransferase) domain 1"/>
    <property type="match status" value="1"/>
</dbReference>
<dbReference type="GO" id="GO:0004672">
    <property type="term" value="F:protein kinase activity"/>
    <property type="evidence" value="ECO:0007669"/>
    <property type="project" value="InterPro"/>
</dbReference>
<evidence type="ECO:0000259" key="2">
    <source>
        <dbReference type="PROSITE" id="PS50011"/>
    </source>
</evidence>
<feature type="domain" description="Protein kinase" evidence="2">
    <location>
        <begin position="262"/>
        <end position="609"/>
    </location>
</feature>